<dbReference type="AlphaFoldDB" id="A0ABD2NMW7"/>
<name>A0ABD2NMW7_9CUCU</name>
<dbReference type="EMBL" id="JABFTP020000124">
    <property type="protein sequence ID" value="KAL3279807.1"/>
    <property type="molecule type" value="Genomic_DNA"/>
</dbReference>
<reference evidence="1 2" key="1">
    <citation type="journal article" date="2021" name="BMC Biol.">
        <title>Horizontally acquired antibacterial genes associated with adaptive radiation of ladybird beetles.</title>
        <authorList>
            <person name="Li H.S."/>
            <person name="Tang X.F."/>
            <person name="Huang Y.H."/>
            <person name="Xu Z.Y."/>
            <person name="Chen M.L."/>
            <person name="Du X.Y."/>
            <person name="Qiu B.Y."/>
            <person name="Chen P.T."/>
            <person name="Zhang W."/>
            <person name="Slipinski A."/>
            <person name="Escalona H.E."/>
            <person name="Waterhouse R.M."/>
            <person name="Zwick A."/>
            <person name="Pang H."/>
        </authorList>
    </citation>
    <scope>NUCLEOTIDE SEQUENCE [LARGE SCALE GENOMIC DNA]</scope>
    <source>
        <strain evidence="1">SYSU2018</strain>
    </source>
</reference>
<organism evidence="1 2">
    <name type="scientific">Cryptolaemus montrouzieri</name>
    <dbReference type="NCBI Taxonomy" id="559131"/>
    <lineage>
        <taxon>Eukaryota</taxon>
        <taxon>Metazoa</taxon>
        <taxon>Ecdysozoa</taxon>
        <taxon>Arthropoda</taxon>
        <taxon>Hexapoda</taxon>
        <taxon>Insecta</taxon>
        <taxon>Pterygota</taxon>
        <taxon>Neoptera</taxon>
        <taxon>Endopterygota</taxon>
        <taxon>Coleoptera</taxon>
        <taxon>Polyphaga</taxon>
        <taxon>Cucujiformia</taxon>
        <taxon>Coccinelloidea</taxon>
        <taxon>Coccinellidae</taxon>
        <taxon>Scymninae</taxon>
        <taxon>Scymnini</taxon>
        <taxon>Cryptolaemus</taxon>
    </lineage>
</organism>
<dbReference type="Proteomes" id="UP001516400">
    <property type="component" value="Unassembled WGS sequence"/>
</dbReference>
<gene>
    <name evidence="1" type="ORF">HHI36_017315</name>
</gene>
<evidence type="ECO:0000313" key="1">
    <source>
        <dbReference type="EMBL" id="KAL3279807.1"/>
    </source>
</evidence>
<sequence>MVEVEKGTPEKILYKCENHLGTKLIKDNEEESKDTGGVEFEELVPIHKKRKISIKPVPFKENRTKGGAHLPAYGTRQCRCTNNACNKKKLRYFAGNVRFTCFHSEFS</sequence>
<keyword evidence="2" id="KW-1185">Reference proteome</keyword>
<proteinExistence type="predicted"/>
<protein>
    <submittedName>
        <fullName evidence="1">Uncharacterized protein</fullName>
    </submittedName>
</protein>
<comment type="caution">
    <text evidence="1">The sequence shown here is derived from an EMBL/GenBank/DDBJ whole genome shotgun (WGS) entry which is preliminary data.</text>
</comment>
<accession>A0ABD2NMW7</accession>
<evidence type="ECO:0000313" key="2">
    <source>
        <dbReference type="Proteomes" id="UP001516400"/>
    </source>
</evidence>